<reference evidence="1" key="1">
    <citation type="submission" date="2014-09" db="EMBL/GenBank/DDBJ databases">
        <authorList>
            <person name="Magalhaes I.L.F."/>
            <person name="Oliveira U."/>
            <person name="Santos F.R."/>
            <person name="Vidigal T.H.D.A."/>
            <person name="Brescovit A.D."/>
            <person name="Santos A.J."/>
        </authorList>
    </citation>
    <scope>NUCLEOTIDE SEQUENCE</scope>
    <source>
        <tissue evidence="1">Shoot tissue taken approximately 20 cm above the soil surface</tissue>
    </source>
</reference>
<accession>A0A0A9E2A8</accession>
<reference evidence="1" key="2">
    <citation type="journal article" date="2015" name="Data Brief">
        <title>Shoot transcriptome of the giant reed, Arundo donax.</title>
        <authorList>
            <person name="Barrero R.A."/>
            <person name="Guerrero F.D."/>
            <person name="Moolhuijzen P."/>
            <person name="Goolsby J.A."/>
            <person name="Tidwell J."/>
            <person name="Bellgard S.E."/>
            <person name="Bellgard M.I."/>
        </authorList>
    </citation>
    <scope>NUCLEOTIDE SEQUENCE</scope>
    <source>
        <tissue evidence="1">Shoot tissue taken approximately 20 cm above the soil surface</tissue>
    </source>
</reference>
<protein>
    <submittedName>
        <fullName evidence="1">Uncharacterized protein</fullName>
    </submittedName>
</protein>
<proteinExistence type="predicted"/>
<organism evidence="1">
    <name type="scientific">Arundo donax</name>
    <name type="common">Giant reed</name>
    <name type="synonym">Donax arundinaceus</name>
    <dbReference type="NCBI Taxonomy" id="35708"/>
    <lineage>
        <taxon>Eukaryota</taxon>
        <taxon>Viridiplantae</taxon>
        <taxon>Streptophyta</taxon>
        <taxon>Embryophyta</taxon>
        <taxon>Tracheophyta</taxon>
        <taxon>Spermatophyta</taxon>
        <taxon>Magnoliopsida</taxon>
        <taxon>Liliopsida</taxon>
        <taxon>Poales</taxon>
        <taxon>Poaceae</taxon>
        <taxon>PACMAD clade</taxon>
        <taxon>Arundinoideae</taxon>
        <taxon>Arundineae</taxon>
        <taxon>Arundo</taxon>
    </lineage>
</organism>
<dbReference type="AlphaFoldDB" id="A0A0A9E2A8"/>
<sequence>MRLTILQDIFLQVTFQNPGSQTINAFYEKGCKII</sequence>
<dbReference type="EMBL" id="GBRH01202951">
    <property type="protein sequence ID" value="JAD94944.1"/>
    <property type="molecule type" value="Transcribed_RNA"/>
</dbReference>
<evidence type="ECO:0000313" key="1">
    <source>
        <dbReference type="EMBL" id="JAD94944.1"/>
    </source>
</evidence>
<name>A0A0A9E2A8_ARUDO</name>